<name>A0A011QRQ1_9PROT</name>
<dbReference type="InterPro" id="IPR035938">
    <property type="entry name" value="Hemerythrin-like_sf"/>
</dbReference>
<organism evidence="9 10">
    <name type="scientific">Candidatus Accumulibacter appositus</name>
    <dbReference type="NCBI Taxonomy" id="1454003"/>
    <lineage>
        <taxon>Bacteria</taxon>
        <taxon>Pseudomonadati</taxon>
        <taxon>Pseudomonadota</taxon>
        <taxon>Betaproteobacteria</taxon>
        <taxon>Candidatus Accumulibacter</taxon>
    </lineage>
</organism>
<dbReference type="InterPro" id="IPR003594">
    <property type="entry name" value="HATPase_dom"/>
</dbReference>
<dbReference type="AlphaFoldDB" id="A0A011QRQ1"/>
<dbReference type="InterPro" id="IPR036097">
    <property type="entry name" value="HisK_dim/P_sf"/>
</dbReference>
<dbReference type="PANTHER" id="PTHR43065:SF50">
    <property type="entry name" value="HISTIDINE KINASE"/>
    <property type="match status" value="1"/>
</dbReference>
<evidence type="ECO:0000256" key="7">
    <source>
        <dbReference type="SAM" id="Coils"/>
    </source>
</evidence>
<sequence length="512" mass="56255">MTFMNWSRHFVTGIEVVDREHRRLVDLINEAAPLLSRSEPVLAADLEELLDQLSTYAQTHFRDEERLMGAAGMDPACVAQQVLAHRAFVEELATMRQEVDANGELDGRLLLRFLANWLSFHMLADDQVMARQLVLIGEGHSAAEAAARVREAKEDTPQAVLTEALIDLYGVVTVRNRTLQTSNAQLRAARRELAELNADLETQIEARTRELTQTNHELLREQAELQQAMEAIERTQSQLLQSEKMAAVGQLAAGVAHEINNPIGFVSSNLGSLRTYVDALLALIDVSAAALAALPADHPARLAVEGAWQEAEVDFLREDIPSLIGESAEGLARVRKIVADLKDFSHADEGAWQEADLNSGLESTLNVIWNELKYKAKVVRELGELPAVRCIPAQLNQVFMNLLVNAGQAIEKEGTITLRSGYEAQEVWVEIEDSGGGMPPEVQKRIFEPFFTTKAVGKGTGLGLPISWEIIQRHAGTISVDSEPGRGTCFCIRLPVAGPPPLDPPLHTEVSS</sequence>
<dbReference type="InterPro" id="IPR003661">
    <property type="entry name" value="HisK_dim/P_dom"/>
</dbReference>
<evidence type="ECO:0000256" key="1">
    <source>
        <dbReference type="ARBA" id="ARBA00000085"/>
    </source>
</evidence>
<evidence type="ECO:0000256" key="6">
    <source>
        <dbReference type="ARBA" id="ARBA00023004"/>
    </source>
</evidence>
<evidence type="ECO:0000313" key="9">
    <source>
        <dbReference type="EMBL" id="EXI81534.1"/>
    </source>
</evidence>
<dbReference type="SMART" id="SM00387">
    <property type="entry name" value="HATPase_c"/>
    <property type="match status" value="1"/>
</dbReference>
<feature type="domain" description="Histidine kinase" evidence="8">
    <location>
        <begin position="254"/>
        <end position="498"/>
    </location>
</feature>
<dbReference type="CDD" id="cd12107">
    <property type="entry name" value="Hemerythrin"/>
    <property type="match status" value="1"/>
</dbReference>
<comment type="caution">
    <text evidence="9">The sequence shown here is derived from an EMBL/GenBank/DDBJ whole genome shotgun (WGS) entry which is preliminary data.</text>
</comment>
<dbReference type="EMBL" id="JEMX01000021">
    <property type="protein sequence ID" value="EXI81534.1"/>
    <property type="molecule type" value="Genomic_DNA"/>
</dbReference>
<dbReference type="PRINTS" id="PR00344">
    <property type="entry name" value="BCTRLSENSOR"/>
</dbReference>
<evidence type="ECO:0000313" key="10">
    <source>
        <dbReference type="Proteomes" id="UP000021816"/>
    </source>
</evidence>
<reference evidence="9 10" key="1">
    <citation type="submission" date="2014-02" db="EMBL/GenBank/DDBJ databases">
        <title>Expanding our view of genomic diversity in Candidatus Accumulibacter clades.</title>
        <authorList>
            <person name="Skennerton C.T."/>
            <person name="Barr J.J."/>
            <person name="Slater F.R."/>
            <person name="Bond P.L."/>
            <person name="Tyson G.W."/>
        </authorList>
    </citation>
    <scope>NUCLEOTIDE SEQUENCE [LARGE SCALE GENOMIC DNA]</scope>
    <source>
        <strain evidence="10">BA-92</strain>
    </source>
</reference>
<comment type="catalytic activity">
    <reaction evidence="1">
        <text>ATP + protein L-histidine = ADP + protein N-phospho-L-histidine.</text>
        <dbReference type="EC" id="2.7.13.3"/>
    </reaction>
</comment>
<dbReference type="Gene3D" id="3.30.565.10">
    <property type="entry name" value="Histidine kinase-like ATPase, C-terminal domain"/>
    <property type="match status" value="1"/>
</dbReference>
<dbReference type="InterPro" id="IPR012312">
    <property type="entry name" value="Hemerythrin-like"/>
</dbReference>
<dbReference type="NCBIfam" id="TIGR02481">
    <property type="entry name" value="hemeryth_dom"/>
    <property type="match status" value="1"/>
</dbReference>
<dbReference type="InterPro" id="IPR005467">
    <property type="entry name" value="His_kinase_dom"/>
</dbReference>
<evidence type="ECO:0000256" key="3">
    <source>
        <dbReference type="ARBA" id="ARBA00012438"/>
    </source>
</evidence>
<keyword evidence="7" id="KW-0175">Coiled coil</keyword>
<keyword evidence="5" id="KW-0479">Metal-binding</keyword>
<feature type="coiled-coil region" evidence="7">
    <location>
        <begin position="179"/>
        <end position="245"/>
    </location>
</feature>
<evidence type="ECO:0000256" key="4">
    <source>
        <dbReference type="ARBA" id="ARBA00022553"/>
    </source>
</evidence>
<dbReference type="SUPFAM" id="SSF47188">
    <property type="entry name" value="Hemerythrin-like"/>
    <property type="match status" value="1"/>
</dbReference>
<evidence type="ECO:0000256" key="5">
    <source>
        <dbReference type="ARBA" id="ARBA00022723"/>
    </source>
</evidence>
<evidence type="ECO:0000256" key="2">
    <source>
        <dbReference type="ARBA" id="ARBA00010587"/>
    </source>
</evidence>
<dbReference type="Gene3D" id="1.20.120.50">
    <property type="entry name" value="Hemerythrin-like"/>
    <property type="match status" value="1"/>
</dbReference>
<dbReference type="PATRIC" id="fig|1454003.3.peg.1110"/>
<keyword evidence="6" id="KW-0408">Iron</keyword>
<dbReference type="Proteomes" id="UP000021816">
    <property type="component" value="Unassembled WGS sequence"/>
</dbReference>
<dbReference type="EC" id="2.7.13.3" evidence="3"/>
<dbReference type="InterPro" id="IPR004358">
    <property type="entry name" value="Sig_transdc_His_kin-like_C"/>
</dbReference>
<dbReference type="GO" id="GO:0046872">
    <property type="term" value="F:metal ion binding"/>
    <property type="evidence" value="ECO:0007669"/>
    <property type="project" value="UniProtKB-KW"/>
</dbReference>
<dbReference type="CDD" id="cd00082">
    <property type="entry name" value="HisKA"/>
    <property type="match status" value="1"/>
</dbReference>
<dbReference type="SUPFAM" id="SSF55874">
    <property type="entry name" value="ATPase domain of HSP90 chaperone/DNA topoisomerase II/histidine kinase"/>
    <property type="match status" value="1"/>
</dbReference>
<accession>A0A011QRQ1</accession>
<dbReference type="GO" id="GO:0000155">
    <property type="term" value="F:phosphorelay sensor kinase activity"/>
    <property type="evidence" value="ECO:0007669"/>
    <property type="project" value="InterPro"/>
</dbReference>
<dbReference type="PANTHER" id="PTHR43065">
    <property type="entry name" value="SENSOR HISTIDINE KINASE"/>
    <property type="match status" value="1"/>
</dbReference>
<dbReference type="SUPFAM" id="SSF47384">
    <property type="entry name" value="Homodimeric domain of signal transducing histidine kinase"/>
    <property type="match status" value="1"/>
</dbReference>
<protein>
    <recommendedName>
        <fullName evidence="3">histidine kinase</fullName>
        <ecNumber evidence="3">2.7.13.3</ecNumber>
    </recommendedName>
</protein>
<keyword evidence="9" id="KW-0808">Transferase</keyword>
<dbReference type="Pfam" id="PF02518">
    <property type="entry name" value="HATPase_c"/>
    <property type="match status" value="1"/>
</dbReference>
<keyword evidence="4" id="KW-0597">Phosphoprotein</keyword>
<dbReference type="STRING" id="1454003.AW10_01071"/>
<dbReference type="PROSITE" id="PS50109">
    <property type="entry name" value="HIS_KIN"/>
    <property type="match status" value="1"/>
</dbReference>
<proteinExistence type="inferred from homology"/>
<dbReference type="InterPro" id="IPR012827">
    <property type="entry name" value="Hemerythrin_metal-bd"/>
</dbReference>
<dbReference type="InterPro" id="IPR036890">
    <property type="entry name" value="HATPase_C_sf"/>
</dbReference>
<comment type="similarity">
    <text evidence="2">Belongs to the hemerythrin family.</text>
</comment>
<gene>
    <name evidence="9" type="primary">zraS_1</name>
    <name evidence="9" type="ORF">AW10_01071</name>
</gene>
<evidence type="ECO:0000259" key="8">
    <source>
        <dbReference type="PROSITE" id="PS50109"/>
    </source>
</evidence>
<dbReference type="Gene3D" id="1.10.287.130">
    <property type="match status" value="1"/>
</dbReference>
<dbReference type="Pfam" id="PF01814">
    <property type="entry name" value="Hemerythrin"/>
    <property type="match status" value="1"/>
</dbReference>